<comment type="caution">
    <text evidence="1">The sequence shown here is derived from an EMBL/GenBank/DDBJ whole genome shotgun (WGS) entry which is preliminary data.</text>
</comment>
<dbReference type="AlphaFoldDB" id="A0A2S6GMX8"/>
<organism evidence="1 2">
    <name type="scientific">Actinokineospora auranticolor</name>
    <dbReference type="NCBI Taxonomy" id="155976"/>
    <lineage>
        <taxon>Bacteria</taxon>
        <taxon>Bacillati</taxon>
        <taxon>Actinomycetota</taxon>
        <taxon>Actinomycetes</taxon>
        <taxon>Pseudonocardiales</taxon>
        <taxon>Pseudonocardiaceae</taxon>
        <taxon>Actinokineospora</taxon>
    </lineage>
</organism>
<reference evidence="1 2" key="1">
    <citation type="submission" date="2018-02" db="EMBL/GenBank/DDBJ databases">
        <title>Genomic Encyclopedia of Archaeal and Bacterial Type Strains, Phase II (KMG-II): from individual species to whole genera.</title>
        <authorList>
            <person name="Goeker M."/>
        </authorList>
    </citation>
    <scope>NUCLEOTIDE SEQUENCE [LARGE SCALE GENOMIC DNA]</scope>
    <source>
        <strain evidence="1 2">YU 961-1</strain>
    </source>
</reference>
<evidence type="ECO:0000313" key="1">
    <source>
        <dbReference type="EMBL" id="PPK66540.1"/>
    </source>
</evidence>
<keyword evidence="2" id="KW-1185">Reference proteome</keyword>
<protein>
    <submittedName>
        <fullName evidence="1">Uncharacterized protein</fullName>
    </submittedName>
</protein>
<proteinExistence type="predicted"/>
<evidence type="ECO:0000313" key="2">
    <source>
        <dbReference type="Proteomes" id="UP000239203"/>
    </source>
</evidence>
<gene>
    <name evidence="1" type="ORF">CLV40_110244</name>
</gene>
<accession>A0A2S6GMX8</accession>
<dbReference type="Proteomes" id="UP000239203">
    <property type="component" value="Unassembled WGS sequence"/>
</dbReference>
<dbReference type="EMBL" id="PTIX01000010">
    <property type="protein sequence ID" value="PPK66540.1"/>
    <property type="molecule type" value="Genomic_DNA"/>
</dbReference>
<name>A0A2S6GMX8_9PSEU</name>
<sequence>MTWDEAVALFEERGLSEEIWQNLYEGEYVLHTGSADIDGGFPLNDGEDHPWEEERDIGYIVDGDLTLSGPLYDFDDGAAALVVLGNLKVKALHTTCDSKIIVTGHTTAEVIYAEYSDKYLVFAGDLRATVQLWLSESTPDHIGGTFAGSLVHMGYDRDYPIEAGKVELSPVPFSELLVPEVLEDGEVDSEALLDRMTSGEPLLRS</sequence>